<evidence type="ECO:0000313" key="8">
    <source>
        <dbReference type="Proteomes" id="UP001597227"/>
    </source>
</evidence>
<reference evidence="8" key="1">
    <citation type="journal article" date="2019" name="Int. J. Syst. Evol. Microbiol.">
        <title>The Global Catalogue of Microorganisms (GCM) 10K type strain sequencing project: providing services to taxonomists for standard genome sequencing and annotation.</title>
        <authorList>
            <consortium name="The Broad Institute Genomics Platform"/>
            <consortium name="The Broad Institute Genome Sequencing Center for Infectious Disease"/>
            <person name="Wu L."/>
            <person name="Ma J."/>
        </authorList>
    </citation>
    <scope>NUCLEOTIDE SEQUENCE [LARGE SCALE GENOMIC DNA]</scope>
    <source>
        <strain evidence="8">CCUG 15531</strain>
    </source>
</reference>
<evidence type="ECO:0000256" key="2">
    <source>
        <dbReference type="ARBA" id="ARBA00022723"/>
    </source>
</evidence>
<name>A0ABW4MKG6_9BACI</name>
<evidence type="ECO:0000256" key="4">
    <source>
        <dbReference type="ARBA" id="ARBA00022833"/>
    </source>
</evidence>
<feature type="binding site" evidence="5">
    <location>
        <position position="64"/>
    </location>
    <ligand>
        <name>Zn(2+)</name>
        <dbReference type="ChEBI" id="CHEBI:29105"/>
    </ligand>
</feature>
<dbReference type="InterPro" id="IPR024775">
    <property type="entry name" value="DinB-like"/>
</dbReference>
<feature type="binding site" evidence="5">
    <location>
        <position position="155"/>
    </location>
    <ligand>
        <name>Zn(2+)</name>
        <dbReference type="ChEBI" id="CHEBI:29105"/>
    </ligand>
</feature>
<comment type="similarity">
    <text evidence="5">Belongs to the metal hydrolase YfiT family.</text>
</comment>
<keyword evidence="3 5" id="KW-0378">Hydrolase</keyword>
<evidence type="ECO:0000256" key="1">
    <source>
        <dbReference type="ARBA" id="ARBA00022490"/>
    </source>
</evidence>
<comment type="subunit">
    <text evidence="5">Homodimer.</text>
</comment>
<keyword evidence="2 5" id="KW-0479">Metal-binding</keyword>
<sequence length="172" mass="19586">MDERYPIGEFQFQGDLTGELVSNWINEIEKLPALVRAAVKDLTDQQLDTPYREGGWTLRQVVHHIADASMNSYIRFKLAATENNPVIKPYDEAEWANLADSTLPVDASLAIIDGVHKRWVTLLQNFAKDEFQLTYVHPEGGEMKLGVFLGFCAWHGNHHLAHITTTAKRKNW</sequence>
<dbReference type="Pfam" id="PF12867">
    <property type="entry name" value="DinB_2"/>
    <property type="match status" value="1"/>
</dbReference>
<keyword evidence="4 5" id="KW-0862">Zinc</keyword>
<keyword evidence="7" id="KW-0808">Transferase</keyword>
<protein>
    <recommendedName>
        <fullName evidence="5">Putative metal-dependent hydrolase ACFSFW_05420</fullName>
        <ecNumber evidence="5">3.-.-.-</ecNumber>
    </recommendedName>
</protein>
<dbReference type="InterPro" id="IPR023774">
    <property type="entry name" value="Put_metal_dep_hydrolase_YfiT"/>
</dbReference>
<dbReference type="HAMAP" id="MF_01256">
    <property type="entry name" value="YfiT_hydrol"/>
    <property type="match status" value="1"/>
</dbReference>
<comment type="subcellular location">
    <subcellularLocation>
        <location evidence="5">Cytoplasm</location>
    </subcellularLocation>
</comment>
<feature type="binding site" evidence="5">
    <location>
        <position position="159"/>
    </location>
    <ligand>
        <name>Zn(2+)</name>
        <dbReference type="ChEBI" id="CHEBI:29105"/>
    </ligand>
</feature>
<dbReference type="Proteomes" id="UP001597227">
    <property type="component" value="Unassembled WGS sequence"/>
</dbReference>
<keyword evidence="8" id="KW-1185">Reference proteome</keyword>
<dbReference type="SUPFAM" id="SSF109854">
    <property type="entry name" value="DinB/YfiT-like putative metalloenzymes"/>
    <property type="match status" value="1"/>
</dbReference>
<gene>
    <name evidence="7" type="ORF">ACFSFW_05420</name>
</gene>
<dbReference type="InterPro" id="IPR034660">
    <property type="entry name" value="DinB/YfiT-like"/>
</dbReference>
<dbReference type="NCBIfam" id="NF009807">
    <property type="entry name" value="PRK13291.1"/>
    <property type="match status" value="1"/>
</dbReference>
<organism evidence="7 8">
    <name type="scientific">Fredinandcohnia salidurans</name>
    <dbReference type="NCBI Taxonomy" id="2595041"/>
    <lineage>
        <taxon>Bacteria</taxon>
        <taxon>Bacillati</taxon>
        <taxon>Bacillota</taxon>
        <taxon>Bacilli</taxon>
        <taxon>Bacillales</taxon>
        <taxon>Bacillaceae</taxon>
        <taxon>Fredinandcohnia</taxon>
    </lineage>
</organism>
<dbReference type="EC" id="3.-.-.-" evidence="5"/>
<comment type="function">
    <text evidence="5">Possible metal-dependent hydrolase.</text>
</comment>
<proteinExistence type="inferred from homology"/>
<evidence type="ECO:0000259" key="6">
    <source>
        <dbReference type="Pfam" id="PF12867"/>
    </source>
</evidence>
<accession>A0ABW4MKG6</accession>
<comment type="cofactor">
    <cofactor evidence="5">
        <name>Zn(2+)</name>
        <dbReference type="ChEBI" id="CHEBI:29105"/>
    </cofactor>
    <text evidence="5">Binds 1 zinc ion per subunit.</text>
</comment>
<evidence type="ECO:0000256" key="5">
    <source>
        <dbReference type="HAMAP-Rule" id="MF_01256"/>
    </source>
</evidence>
<dbReference type="Gene3D" id="1.20.120.450">
    <property type="entry name" value="dinb family like domain"/>
    <property type="match status" value="1"/>
</dbReference>
<comment type="caution">
    <text evidence="7">The sequence shown here is derived from an EMBL/GenBank/DDBJ whole genome shotgun (WGS) entry which is preliminary data.</text>
</comment>
<evidence type="ECO:0000313" key="7">
    <source>
        <dbReference type="EMBL" id="MFD1778099.1"/>
    </source>
</evidence>
<dbReference type="GO" id="GO:0016740">
    <property type="term" value="F:transferase activity"/>
    <property type="evidence" value="ECO:0007669"/>
    <property type="project" value="UniProtKB-KW"/>
</dbReference>
<keyword evidence="1 5" id="KW-0963">Cytoplasm</keyword>
<dbReference type="RefSeq" id="WP_388035828.1">
    <property type="nucleotide sequence ID" value="NZ_JBHUEK010000007.1"/>
</dbReference>
<dbReference type="EMBL" id="JBHUEK010000007">
    <property type="protein sequence ID" value="MFD1778099.1"/>
    <property type="molecule type" value="Genomic_DNA"/>
</dbReference>
<feature type="domain" description="DinB-like" evidence="6">
    <location>
        <begin position="28"/>
        <end position="163"/>
    </location>
</feature>
<evidence type="ECO:0000256" key="3">
    <source>
        <dbReference type="ARBA" id="ARBA00022801"/>
    </source>
</evidence>